<dbReference type="Gene3D" id="3.40.640.10">
    <property type="entry name" value="Type I PLP-dependent aspartate aminotransferase-like (Major domain)"/>
    <property type="match status" value="1"/>
</dbReference>
<evidence type="ECO:0000256" key="1">
    <source>
        <dbReference type="ARBA" id="ARBA00023002"/>
    </source>
</evidence>
<dbReference type="GO" id="GO:0004375">
    <property type="term" value="F:glycine dehydrogenase (decarboxylating) activity"/>
    <property type="evidence" value="ECO:0007669"/>
    <property type="project" value="InterPro"/>
</dbReference>
<proteinExistence type="predicted"/>
<dbReference type="GO" id="GO:0009116">
    <property type="term" value="P:nucleoside metabolic process"/>
    <property type="evidence" value="ECO:0007669"/>
    <property type="project" value="InterPro"/>
</dbReference>
<dbReference type="SUPFAM" id="SSF53383">
    <property type="entry name" value="PLP-dependent transferases"/>
    <property type="match status" value="1"/>
</dbReference>
<keyword evidence="1" id="KW-0560">Oxidoreductase</keyword>
<feature type="non-terminal residue" evidence="3">
    <location>
        <position position="182"/>
    </location>
</feature>
<dbReference type="PANTHER" id="PTHR42806">
    <property type="entry name" value="GLYCINE CLEAVAGE SYSTEM P-PROTEIN"/>
    <property type="match status" value="1"/>
</dbReference>
<dbReference type="PANTHER" id="PTHR42806:SF1">
    <property type="entry name" value="GLYCINE DEHYDROGENASE (DECARBOXYLATING)"/>
    <property type="match status" value="1"/>
</dbReference>
<accession>A0A383DPD9</accession>
<dbReference type="EMBL" id="UINC01219054">
    <property type="protein sequence ID" value="SVE46346.1"/>
    <property type="molecule type" value="Genomic_DNA"/>
</dbReference>
<dbReference type="InterPro" id="IPR015424">
    <property type="entry name" value="PyrdxlP-dep_Trfase"/>
</dbReference>
<gene>
    <name evidence="3" type="ORF">METZ01_LOCUS499200</name>
</gene>
<name>A0A383DPD9_9ZZZZ</name>
<sequence>MDYTPHTEEDVATMLDALRLNCISDLYKPIPESLRLKDLDLPTGMTEIEATRLVDSIAADTAKTAPDLSFLGAGAYDHFSPSVVDAMISRGEFFTAYTPYQPEVSQGTLRVIFEFQTMMCELTGMEVANASMYDGSSALAEAVLMAVRIRSGDRVILPRSLHPFYRQVVETYTTGIGLEIVT</sequence>
<evidence type="ECO:0000313" key="3">
    <source>
        <dbReference type="EMBL" id="SVE46346.1"/>
    </source>
</evidence>
<dbReference type="InterPro" id="IPR015421">
    <property type="entry name" value="PyrdxlP-dep_Trfase_major"/>
</dbReference>
<protein>
    <recommendedName>
        <fullName evidence="2">Glycine cleavage system P-protein N-terminal domain-containing protein</fullName>
    </recommendedName>
</protein>
<dbReference type="InterPro" id="IPR049315">
    <property type="entry name" value="GDC-P_N"/>
</dbReference>
<reference evidence="3" key="1">
    <citation type="submission" date="2018-05" db="EMBL/GenBank/DDBJ databases">
        <authorList>
            <person name="Lanie J.A."/>
            <person name="Ng W.-L."/>
            <person name="Kazmierczak K.M."/>
            <person name="Andrzejewski T.M."/>
            <person name="Davidsen T.M."/>
            <person name="Wayne K.J."/>
            <person name="Tettelin H."/>
            <person name="Glass J.I."/>
            <person name="Rusch D."/>
            <person name="Podicherti R."/>
            <person name="Tsui H.-C.T."/>
            <person name="Winkler M.E."/>
        </authorList>
    </citation>
    <scope>NUCLEOTIDE SEQUENCE</scope>
</reference>
<organism evidence="3">
    <name type="scientific">marine metagenome</name>
    <dbReference type="NCBI Taxonomy" id="408172"/>
    <lineage>
        <taxon>unclassified sequences</taxon>
        <taxon>metagenomes</taxon>
        <taxon>ecological metagenomes</taxon>
    </lineage>
</organism>
<feature type="domain" description="Glycine cleavage system P-protein N-terminal" evidence="2">
    <location>
        <begin position="3"/>
        <end position="181"/>
    </location>
</feature>
<dbReference type="Pfam" id="PF02347">
    <property type="entry name" value="GDC-P"/>
    <property type="match status" value="1"/>
</dbReference>
<dbReference type="InterPro" id="IPR023010">
    <property type="entry name" value="GcvPA"/>
</dbReference>
<evidence type="ECO:0000259" key="2">
    <source>
        <dbReference type="Pfam" id="PF02347"/>
    </source>
</evidence>
<dbReference type="AlphaFoldDB" id="A0A383DPD9"/>